<evidence type="ECO:0000313" key="3">
    <source>
        <dbReference type="Proteomes" id="UP000287352"/>
    </source>
</evidence>
<feature type="domain" description="ABM" evidence="1">
    <location>
        <begin position="2"/>
        <end position="93"/>
    </location>
</feature>
<gene>
    <name evidence="2" type="ORF">KTT_21310</name>
</gene>
<sequence>MYTKLSFVEFLPGNEQEALDYIREKMFPSASVQAGFKDAFIFQSAAEPQKYTLMSLWESLEKMQSSKPPDHLSAEQQHFETLIATFSQSTHELLFQFSERLEPEE</sequence>
<reference evidence="3" key="1">
    <citation type="submission" date="2018-12" db="EMBL/GenBank/DDBJ databases">
        <title>Tengunoibacter tsumagoiensis gen. nov., sp. nov., Dictyobacter kobayashii sp. nov., D. alpinus sp. nov., and D. joshuensis sp. nov. and description of Dictyobacteraceae fam. nov. within the order Ktedonobacterales isolated from Tengu-no-mugimeshi.</title>
        <authorList>
            <person name="Wang C.M."/>
            <person name="Zheng Y."/>
            <person name="Sakai Y."/>
            <person name="Toyoda A."/>
            <person name="Minakuchi Y."/>
            <person name="Abe K."/>
            <person name="Yokota A."/>
            <person name="Yabe S."/>
        </authorList>
    </citation>
    <scope>NUCLEOTIDE SEQUENCE [LARGE SCALE GENOMIC DNA]</scope>
    <source>
        <strain evidence="3">Uno3</strain>
    </source>
</reference>
<dbReference type="PROSITE" id="PS51725">
    <property type="entry name" value="ABM"/>
    <property type="match status" value="1"/>
</dbReference>
<organism evidence="2 3">
    <name type="scientific">Tengunoibacter tsumagoiensis</name>
    <dbReference type="NCBI Taxonomy" id="2014871"/>
    <lineage>
        <taxon>Bacteria</taxon>
        <taxon>Bacillati</taxon>
        <taxon>Chloroflexota</taxon>
        <taxon>Ktedonobacteria</taxon>
        <taxon>Ktedonobacterales</taxon>
        <taxon>Dictyobacteraceae</taxon>
        <taxon>Tengunoibacter</taxon>
    </lineage>
</organism>
<comment type="caution">
    <text evidence="2">The sequence shown here is derived from an EMBL/GenBank/DDBJ whole genome shotgun (WGS) entry which is preliminary data.</text>
</comment>
<name>A0A401ZZQ7_9CHLR</name>
<accession>A0A401ZZQ7</accession>
<dbReference type="Gene3D" id="3.30.70.100">
    <property type="match status" value="1"/>
</dbReference>
<dbReference type="RefSeq" id="WP_126579907.1">
    <property type="nucleotide sequence ID" value="NZ_BIFR01000001.1"/>
</dbReference>
<evidence type="ECO:0000313" key="2">
    <source>
        <dbReference type="EMBL" id="GCE12272.1"/>
    </source>
</evidence>
<dbReference type="Proteomes" id="UP000287352">
    <property type="component" value="Unassembled WGS sequence"/>
</dbReference>
<dbReference type="OrthoDB" id="163160at2"/>
<keyword evidence="3" id="KW-1185">Reference proteome</keyword>
<dbReference type="InterPro" id="IPR011008">
    <property type="entry name" value="Dimeric_a/b-barrel"/>
</dbReference>
<dbReference type="SUPFAM" id="SSF54909">
    <property type="entry name" value="Dimeric alpha+beta barrel"/>
    <property type="match status" value="1"/>
</dbReference>
<protein>
    <recommendedName>
        <fullName evidence="1">ABM domain-containing protein</fullName>
    </recommendedName>
</protein>
<evidence type="ECO:0000259" key="1">
    <source>
        <dbReference type="PROSITE" id="PS51725"/>
    </source>
</evidence>
<proteinExistence type="predicted"/>
<dbReference type="EMBL" id="BIFR01000001">
    <property type="protein sequence ID" value="GCE12272.1"/>
    <property type="molecule type" value="Genomic_DNA"/>
</dbReference>
<dbReference type="Pfam" id="PF03992">
    <property type="entry name" value="ABM"/>
    <property type="match status" value="1"/>
</dbReference>
<dbReference type="InterPro" id="IPR007138">
    <property type="entry name" value="ABM_dom"/>
</dbReference>
<dbReference type="AlphaFoldDB" id="A0A401ZZQ7"/>